<evidence type="ECO:0000256" key="1">
    <source>
        <dbReference type="SAM" id="Coils"/>
    </source>
</evidence>
<organism evidence="4">
    <name type="scientific">Tanacetum cinerariifolium</name>
    <name type="common">Dalmatian daisy</name>
    <name type="synonym">Chrysanthemum cinerariifolium</name>
    <dbReference type="NCBI Taxonomy" id="118510"/>
    <lineage>
        <taxon>Eukaryota</taxon>
        <taxon>Viridiplantae</taxon>
        <taxon>Streptophyta</taxon>
        <taxon>Embryophyta</taxon>
        <taxon>Tracheophyta</taxon>
        <taxon>Spermatophyta</taxon>
        <taxon>Magnoliopsida</taxon>
        <taxon>eudicotyledons</taxon>
        <taxon>Gunneridae</taxon>
        <taxon>Pentapetalae</taxon>
        <taxon>asterids</taxon>
        <taxon>campanulids</taxon>
        <taxon>Asterales</taxon>
        <taxon>Asteraceae</taxon>
        <taxon>Asteroideae</taxon>
        <taxon>Anthemideae</taxon>
        <taxon>Anthemidinae</taxon>
        <taxon>Tanacetum</taxon>
    </lineage>
</organism>
<name>A0A6L2K5S1_TANCI</name>
<feature type="compositionally biased region" description="Polar residues" evidence="2">
    <location>
        <begin position="355"/>
        <end position="370"/>
    </location>
</feature>
<feature type="compositionally biased region" description="Polar residues" evidence="2">
    <location>
        <begin position="711"/>
        <end position="720"/>
    </location>
</feature>
<dbReference type="Pfam" id="PF03732">
    <property type="entry name" value="Retrotrans_gag"/>
    <property type="match status" value="1"/>
</dbReference>
<dbReference type="EMBL" id="BKCJ010001887">
    <property type="protein sequence ID" value="GEU44741.1"/>
    <property type="molecule type" value="Genomic_DNA"/>
</dbReference>
<feature type="coiled-coil region" evidence="1">
    <location>
        <begin position="222"/>
        <end position="249"/>
    </location>
</feature>
<accession>A0A6L2K5S1</accession>
<evidence type="ECO:0000259" key="3">
    <source>
        <dbReference type="Pfam" id="PF03732"/>
    </source>
</evidence>
<feature type="coiled-coil region" evidence="1">
    <location>
        <begin position="823"/>
        <end position="859"/>
    </location>
</feature>
<feature type="region of interest" description="Disordered" evidence="2">
    <location>
        <begin position="351"/>
        <end position="380"/>
    </location>
</feature>
<sequence>MIDQGVTAALAARDALRSTNGDDSHNSEIGVRRTERAARECTYTDFLKCQPLPFKGTEGVASLTQWCERIESVFHISNCTAENQVKFSTCTLHSVALTWWNTHVQTVGHEAAYGMSWKTLMKMMTDKYCPRNEIRKLEMELWELKDVFGESDKVEKYVGGLPDMIYGSVVASKPKTMQEAIEIATELMDKKAVRVSGLGKNSPWTFGRLTPDFRVLALETTKANQALKIRSLKRKVKNLEKKASKKTHKLKRLYKIGSSTRVESSKDAGLGDQEDASKQERMINELDVDEGVALVDETRERNDQDVFDTITTAGVEVSTAAITSQISMDEIMLAKVLIDIKTSKPKAKGIVMQEPSETPTPTLIDSSRQPSKAKDKGKAKMIEPQKPLKMKDQVMIDEEVARNLEAQMQAELEEEEKLERQKEEETNIALIESWDNTQAMMDADYELAVKLYEEKRGELTIKEKLRLFVELMGKRKKYFARLRAEKIRRCQITDKSKNGLGFQSYNVVPPPATLVYNAGSCPPPKTDLSYSGLEEFKQPQFESYGPKSFKKESKNASEDIPNEPEEYLDAPFVKDRVLDNKECSVESLIVAEKKIIFPTIAKVEVVRPKQQEKPVKETVRLSKETWLDLVRWYSITSQLVYNPKIYTSCIKQFWPTTKVKTVNGEEQIQALVNKKKVIITETSVRSDLHLEDAKDMGKDSKILTDSHHIPTVNQPFTSSPHQKKQKSKKSMKKIIEVSQLSDSTHDVTDEHVTTTSNDLLLSGEEVVAEKEVSTADIVPTAGEVVTTAGVKTSKPKAKEIVMQEPTKMIEPEKPSKRKDQIIIDEEVARNLEAEMQAKLEEEEKNYELAARLQEEKREELIIEEKSWLFVELMDKRKKYFTRLRAEKIRKSFIPMDTELVKGSKKATEATPLSSKSPTIVDYKISKERRKRFFKIIRADGHSQNYLTFGKMFKKFDREDLEVLWSIVKKLRLLKSVIVRIKRLQDDLRVTAAQVYVTNAKRFQLLEEFMLTEMRSKTYQRRDKD</sequence>
<feature type="compositionally biased region" description="Basic residues" evidence="2">
    <location>
        <begin position="721"/>
        <end position="732"/>
    </location>
</feature>
<reference evidence="4" key="1">
    <citation type="journal article" date="2019" name="Sci. Rep.">
        <title>Draft genome of Tanacetum cinerariifolium, the natural source of mosquito coil.</title>
        <authorList>
            <person name="Yamashiro T."/>
            <person name="Shiraishi A."/>
            <person name="Satake H."/>
            <person name="Nakayama K."/>
        </authorList>
    </citation>
    <scope>NUCLEOTIDE SEQUENCE</scope>
</reference>
<protein>
    <recommendedName>
        <fullName evidence="3">Retrotransposon gag domain-containing protein</fullName>
    </recommendedName>
</protein>
<dbReference type="AlphaFoldDB" id="A0A6L2K5S1"/>
<dbReference type="InterPro" id="IPR005162">
    <property type="entry name" value="Retrotrans_gag_dom"/>
</dbReference>
<feature type="coiled-coil region" evidence="1">
    <location>
        <begin position="396"/>
        <end position="428"/>
    </location>
</feature>
<keyword evidence="1" id="KW-0175">Coiled coil</keyword>
<feature type="domain" description="Retrotransposon gag" evidence="3">
    <location>
        <begin position="87"/>
        <end position="146"/>
    </location>
</feature>
<feature type="region of interest" description="Disordered" evidence="2">
    <location>
        <begin position="709"/>
        <end position="733"/>
    </location>
</feature>
<comment type="caution">
    <text evidence="4">The sequence shown here is derived from an EMBL/GenBank/DDBJ whole genome shotgun (WGS) entry which is preliminary data.</text>
</comment>
<proteinExistence type="predicted"/>
<evidence type="ECO:0000313" key="4">
    <source>
        <dbReference type="EMBL" id="GEU44741.1"/>
    </source>
</evidence>
<evidence type="ECO:0000256" key="2">
    <source>
        <dbReference type="SAM" id="MobiDB-lite"/>
    </source>
</evidence>
<gene>
    <name evidence="4" type="ORF">Tci_016719</name>
</gene>